<reference evidence="4 5" key="1">
    <citation type="submission" date="2021-06" db="EMBL/GenBank/DDBJ databases">
        <authorList>
            <person name="Sun Q."/>
            <person name="Li D."/>
        </authorList>
    </citation>
    <scope>NUCLEOTIDE SEQUENCE [LARGE SCALE GENOMIC DNA]</scope>
    <source>
        <strain evidence="4 5">MSJd-7</strain>
    </source>
</reference>
<dbReference type="PROSITE" id="PS51176">
    <property type="entry name" value="PDH_ADH"/>
    <property type="match status" value="1"/>
</dbReference>
<protein>
    <submittedName>
        <fullName evidence="4">Prephenate dehydrogenase/arogenate dehydrogenase family protein</fullName>
    </submittedName>
</protein>
<dbReference type="Pfam" id="PF02153">
    <property type="entry name" value="PDH_N"/>
    <property type="match status" value="1"/>
</dbReference>
<name>A0ABS6EUQ9_9FIRM</name>
<dbReference type="Pfam" id="PF20463">
    <property type="entry name" value="PDH_C"/>
    <property type="match status" value="1"/>
</dbReference>
<evidence type="ECO:0000256" key="1">
    <source>
        <dbReference type="ARBA" id="ARBA00023002"/>
    </source>
</evidence>
<comment type="caution">
    <text evidence="4">The sequence shown here is derived from an EMBL/GenBank/DDBJ whole genome shotgun (WGS) entry which is preliminary data.</text>
</comment>
<evidence type="ECO:0000313" key="5">
    <source>
        <dbReference type="Proteomes" id="UP000783588"/>
    </source>
</evidence>
<dbReference type="EMBL" id="JAHLQI010000003">
    <property type="protein sequence ID" value="MBU5490600.1"/>
    <property type="molecule type" value="Genomic_DNA"/>
</dbReference>
<dbReference type="InterPro" id="IPR003099">
    <property type="entry name" value="Prephen_DH"/>
</dbReference>
<proteinExistence type="predicted"/>
<dbReference type="PANTHER" id="PTHR21363:SF0">
    <property type="entry name" value="PREPHENATE DEHYDROGENASE [NADP(+)]"/>
    <property type="match status" value="1"/>
</dbReference>
<organism evidence="4 5">
    <name type="scientific">Butyricicoccus intestinisimiae</name>
    <dbReference type="NCBI Taxonomy" id="2841509"/>
    <lineage>
        <taxon>Bacteria</taxon>
        <taxon>Bacillati</taxon>
        <taxon>Bacillota</taxon>
        <taxon>Clostridia</taxon>
        <taxon>Eubacteriales</taxon>
        <taxon>Butyricicoccaceae</taxon>
        <taxon>Butyricicoccus</taxon>
    </lineage>
</organism>
<feature type="domain" description="Prephenate/arogenate dehydrogenase" evidence="3">
    <location>
        <begin position="3"/>
        <end position="278"/>
    </location>
</feature>
<sequence length="278" mass="30969">MKKKIAIVGLGLIGGSFARAFKKYTDYTVIGFNRTQSTAEKALADGAIDAIGTPEDLKEVDIVLLSMYPKVSCDFVEKHMEAFKPGCIITDDCGIKSYLVERLTPLCQAHGLYFVGGHPMAGREVSGYKASDADLYRGASMLLVPTEASTPEIVKQVKAMFSQIGFGQLVITTPEHHDRMIAYTSQLCHVVSSAYIKSPSELEHKGYSGGSYRDLTRVAYLNETMWTELFIENKQALVPEIDEIIHHLTEYRDAIAAEDEQTLFRLLKEGRQRKEQFG</sequence>
<dbReference type="RefSeq" id="WP_216470247.1">
    <property type="nucleotide sequence ID" value="NZ_JAHLQI010000003.1"/>
</dbReference>
<evidence type="ECO:0000259" key="3">
    <source>
        <dbReference type="PROSITE" id="PS51176"/>
    </source>
</evidence>
<evidence type="ECO:0000256" key="2">
    <source>
        <dbReference type="ARBA" id="ARBA00029440"/>
    </source>
</evidence>
<dbReference type="InterPro" id="IPR050812">
    <property type="entry name" value="Preph/Arog_dehydrog"/>
</dbReference>
<dbReference type="InterPro" id="IPR046826">
    <property type="entry name" value="PDH_N"/>
</dbReference>
<comment type="pathway">
    <text evidence="2">Amino-acid biosynthesis.</text>
</comment>
<keyword evidence="1" id="KW-0560">Oxidoreductase</keyword>
<accession>A0ABS6EUQ9</accession>
<gene>
    <name evidence="4" type="ORF">KQI75_08190</name>
</gene>
<dbReference type="PANTHER" id="PTHR21363">
    <property type="entry name" value="PREPHENATE DEHYDROGENASE"/>
    <property type="match status" value="1"/>
</dbReference>
<dbReference type="Proteomes" id="UP000783588">
    <property type="component" value="Unassembled WGS sequence"/>
</dbReference>
<keyword evidence="5" id="KW-1185">Reference proteome</keyword>
<evidence type="ECO:0000313" key="4">
    <source>
        <dbReference type="EMBL" id="MBU5490600.1"/>
    </source>
</evidence>
<dbReference type="InterPro" id="IPR046825">
    <property type="entry name" value="PDH_C"/>
</dbReference>